<comment type="subunit">
    <text evidence="8">Heterotetramer composed of a homodimer of the large subunit (R1) and a homodimer of the small subunit (R2). Larger multisubunit protein complex are also active, composed of (R1)n(R2)n.</text>
</comment>
<feature type="site" description="Interacts with thioredoxin/glutaredoxin" evidence="8">
    <location>
        <position position="927"/>
    </location>
</feature>
<evidence type="ECO:0000256" key="8">
    <source>
        <dbReference type="HAMAP-Rule" id="MF_04026"/>
    </source>
</evidence>
<comment type="catalytic activity">
    <reaction evidence="8 9">
        <text>a 2'-deoxyribonucleoside 5'-diphosphate + [thioredoxin]-disulfide + H2O = a ribonucleoside 5'-diphosphate + [thioredoxin]-dithiol</text>
        <dbReference type="Rhea" id="RHEA:23252"/>
        <dbReference type="Rhea" id="RHEA-COMP:10698"/>
        <dbReference type="Rhea" id="RHEA-COMP:10700"/>
        <dbReference type="ChEBI" id="CHEBI:15377"/>
        <dbReference type="ChEBI" id="CHEBI:29950"/>
        <dbReference type="ChEBI" id="CHEBI:50058"/>
        <dbReference type="ChEBI" id="CHEBI:57930"/>
        <dbReference type="ChEBI" id="CHEBI:73316"/>
        <dbReference type="EC" id="1.17.4.1"/>
    </reaction>
</comment>
<evidence type="ECO:0000256" key="7">
    <source>
        <dbReference type="ARBA" id="ARBA00023157"/>
    </source>
</evidence>
<feature type="domain" description="Ribonucleotide reductase large subunit" evidence="11">
    <location>
        <begin position="741"/>
        <end position="763"/>
    </location>
</feature>
<feature type="active site" description="Proton acceptor" evidence="8">
    <location>
        <position position="586"/>
    </location>
</feature>
<dbReference type="PROSITE" id="PS00089">
    <property type="entry name" value="RIBORED_LARGE"/>
    <property type="match status" value="1"/>
</dbReference>
<keyword evidence="5 8" id="KW-0067">ATP-binding</keyword>
<comment type="similarity">
    <text evidence="1 8 9">Belongs to the ribonucleoside diphosphate reductase large chain family.</text>
</comment>
<keyword evidence="6 8" id="KW-0560">Oxidoreductase</keyword>
<organism evidence="12 13">
    <name type="scientific">Bovine alphaherpesvirus 2</name>
    <dbReference type="NCBI Taxonomy" id="10295"/>
    <lineage>
        <taxon>Viruses</taxon>
        <taxon>Duplodnaviria</taxon>
        <taxon>Heunggongvirae</taxon>
        <taxon>Peploviricota</taxon>
        <taxon>Herviviricetes</taxon>
        <taxon>Herpesvirales</taxon>
        <taxon>Orthoherpesviridae</taxon>
        <taxon>Alphaherpesvirinae</taxon>
        <taxon>Simplexvirus</taxon>
        <taxon>Simplexvirus bovinealpha2</taxon>
    </lineage>
</organism>
<name>A0ABX6WLT3_9ALPH</name>
<proteinExistence type="inferred from homology"/>
<evidence type="ECO:0000256" key="2">
    <source>
        <dbReference type="ARBA" id="ARBA00022518"/>
    </source>
</evidence>
<reference evidence="12 13" key="1">
    <citation type="journal article" date="2020" name="Arch.">
        <title>Full genome sequence of bovine alphaherpesvirus 2 (BoHV-2).</title>
        <authorList>
            <person name="Pfaff F."/>
            <person name="Neubauer-Juric A."/>
            <person name="Krebs S."/>
            <person name="Hauser A."/>
            <person name="Singer S."/>
            <person name="Blum H."/>
            <person name="Hoffmann B."/>
        </authorList>
    </citation>
    <scope>NUCLEOTIDE SEQUENCE [LARGE SCALE GENOMIC DNA]</scope>
    <source>
        <strain evidence="12 13">C1Z FZR</strain>
    </source>
</reference>
<feature type="site" description="Important for hydrogen atom transfer" evidence="8">
    <location>
        <position position="603"/>
    </location>
</feature>
<feature type="disulfide bond" description="Redox-active" evidence="8">
    <location>
        <begin position="377"/>
        <end position="603"/>
    </location>
</feature>
<dbReference type="GeneID" id="80537009"/>
<feature type="binding site" evidence="8">
    <location>
        <position position="407"/>
    </location>
    <ligand>
        <name>substrate</name>
    </ligand>
</feature>
<dbReference type="EC" id="1.17.4.1" evidence="8"/>
<feature type="site" description="Interacts with thioredoxin/glutaredoxin" evidence="8">
    <location>
        <position position="930"/>
    </location>
</feature>
<dbReference type="InterPro" id="IPR013509">
    <property type="entry name" value="RNR_lsu_N"/>
</dbReference>
<dbReference type="PRINTS" id="PR01183">
    <property type="entry name" value="RIBORDTASEM1"/>
</dbReference>
<feature type="active site" description="Proton acceptor" evidence="8">
    <location>
        <position position="590"/>
    </location>
</feature>
<dbReference type="Proteomes" id="UP000828537">
    <property type="component" value="Segment"/>
</dbReference>
<keyword evidence="7 8" id="KW-1015">Disulfide bond</keyword>
<evidence type="ECO:0000313" key="13">
    <source>
        <dbReference type="Proteomes" id="UP000828537"/>
    </source>
</evidence>
<dbReference type="InterPro" id="IPR013346">
    <property type="entry name" value="NrdE_NrdA_C"/>
</dbReference>
<dbReference type="PANTHER" id="PTHR11573:SF6">
    <property type="entry name" value="RIBONUCLEOSIDE-DIPHOSPHATE REDUCTASE LARGE SUBUNIT"/>
    <property type="match status" value="1"/>
</dbReference>
<accession>A0ABX6WLT3</accession>
<evidence type="ECO:0000256" key="6">
    <source>
        <dbReference type="ARBA" id="ARBA00023002"/>
    </source>
</evidence>
<evidence type="ECO:0000256" key="3">
    <source>
        <dbReference type="ARBA" id="ARBA00022705"/>
    </source>
</evidence>
<keyword evidence="3" id="KW-0235">DNA replication</keyword>
<dbReference type="InterPro" id="IPR039718">
    <property type="entry name" value="Rrm1"/>
</dbReference>
<dbReference type="RefSeq" id="YP_010798757.1">
    <property type="nucleotide sequence ID" value="NC_076512.1"/>
</dbReference>
<feature type="binding site" evidence="8">
    <location>
        <begin position="763"/>
        <end position="767"/>
    </location>
    <ligand>
        <name>substrate</name>
    </ligand>
</feature>
<dbReference type="Pfam" id="PF00317">
    <property type="entry name" value="Ribonuc_red_lgN"/>
    <property type="match status" value="1"/>
</dbReference>
<dbReference type="PANTHER" id="PTHR11573">
    <property type="entry name" value="RIBONUCLEOSIDE-DIPHOSPHATE REDUCTASE LARGE CHAIN"/>
    <property type="match status" value="1"/>
</dbReference>
<keyword evidence="13" id="KW-1185">Reference proteome</keyword>
<evidence type="ECO:0000256" key="5">
    <source>
        <dbReference type="ARBA" id="ARBA00022840"/>
    </source>
</evidence>
<evidence type="ECO:0000259" key="11">
    <source>
        <dbReference type="PROSITE" id="PS00089"/>
    </source>
</evidence>
<dbReference type="NCBIfam" id="TIGR02506">
    <property type="entry name" value="NrdE_NrdA"/>
    <property type="match status" value="1"/>
</dbReference>
<feature type="site" description="Important for electron transfer" evidence="8">
    <location>
        <position position="906"/>
    </location>
</feature>
<evidence type="ECO:0000256" key="9">
    <source>
        <dbReference type="RuleBase" id="RU003410"/>
    </source>
</evidence>
<dbReference type="HAMAP" id="MF_04026">
    <property type="entry name" value="HSV_RIR1"/>
    <property type="match status" value="1"/>
</dbReference>
<feature type="active site" description="Cysteine radical intermediate" evidence="8">
    <location>
        <position position="588"/>
    </location>
</feature>
<feature type="region of interest" description="Disordered" evidence="10">
    <location>
        <begin position="65"/>
        <end position="96"/>
    </location>
</feature>
<comment type="function">
    <text evidence="9">Provides the precursors necessary for DNA synthesis. Catalyzes the biosynthesis of deoxyribonucleotides from the corresponding ribonucleotides.</text>
</comment>
<feature type="binding site" evidence="8">
    <location>
        <begin position="586"/>
        <end position="590"/>
    </location>
    <ligand>
        <name>substrate</name>
    </ligand>
</feature>
<feature type="binding site" evidence="8">
    <location>
        <position position="361"/>
    </location>
    <ligand>
        <name>substrate</name>
    </ligand>
</feature>
<gene>
    <name evidence="12" type="primary">UL39</name>
    <name evidence="8" type="synonym">RIR1</name>
</gene>
<keyword evidence="2 8" id="KW-0244">Early protein</keyword>
<comment type="function">
    <text evidence="8">Ribonucleoside-diphosphate reductase holoenzyme provides the precursors necessary for viral DNA synthesis. Allows virus growth in non-dividing cells, as well as reactivation from latency in infected hosts. Catalyzes the biosynthesis of deoxyribonucleotides from the corresponding ribonucleotides.</text>
</comment>
<feature type="site" description="Important for hydrogen atom transfer" evidence="8">
    <location>
        <position position="377"/>
    </location>
</feature>
<dbReference type="Pfam" id="PF02867">
    <property type="entry name" value="Ribonuc_red_lgC"/>
    <property type="match status" value="1"/>
</dbReference>
<dbReference type="Gene3D" id="3.20.70.20">
    <property type="match status" value="1"/>
</dbReference>
<evidence type="ECO:0000256" key="1">
    <source>
        <dbReference type="ARBA" id="ARBA00010406"/>
    </source>
</evidence>
<evidence type="ECO:0000256" key="4">
    <source>
        <dbReference type="ARBA" id="ARBA00022741"/>
    </source>
</evidence>
<keyword evidence="4 8" id="KW-0547">Nucleotide-binding</keyword>
<feature type="compositionally biased region" description="Basic and acidic residues" evidence="10">
    <location>
        <begin position="86"/>
        <end position="96"/>
    </location>
</feature>
<dbReference type="EMBL" id="MT862163">
    <property type="protein sequence ID" value="QPO25172.1"/>
    <property type="molecule type" value="Genomic_DNA"/>
</dbReference>
<keyword evidence="9" id="KW-0215">Deoxyribonucleotide synthesis</keyword>
<dbReference type="InterPro" id="IPR034717">
    <property type="entry name" value="HSV_RIR1"/>
</dbReference>
<sequence length="932" mass="103042">MASDQKPSGGFVCYGGPGGSMVLISTEGESLPCVITNGNFVQLGSNNIAIVGGARAQPISAACAPPRVAGGQNRREATPGTPGVRAPRDESRARSDAATDAAIEEMCGIRNVAEWAAPMRLTPANTLAVFQSLAGREDACLLFLEYVCMCRRADERRAPPATFSTIPRLSWRDFGLLKHAVGVLRSEATDVPPVPRDICNPHSAWRYATQLITKFKPLVRRSERVYETLGALVHLRIRSREVSFGEWISSPSVSMDPKLAVMLRNHEPQLMEFLGSVARDSYLHVAERGFQSALKLEEFYLKRLPGDYKESVIQLYTRIAGHLACRSEGMCRVALGREGSWMDMFEYFFNNLYSHAIVPATPAMLNLGTTECYTASCYLINPQAQTSQAALAAITGNVSSILAKNGGVGLCMQSLNDAQAGQNSSVPVLKALDSLVAAYNKNSRRPTGVCVYVEPWHSDILALLRTRGVLAGEEAQRCDNIFTALWMPDLFFERLIRYLNGDKDMHWTLFDHKTGGELASLYGAEFEKKYVALEREGLGERVSIRDITYAIVRSAATTGSPFVMFKDAVNRHYIYDTQGEAIACSNLCTEIVHPADQNMSGVCNLGSVNVAHCVVDGMFDFDRLRSAVRACVLMVNVMIDSTSLPTVQCRRGQNKLRSMGIGMQGLHTACLKMGLDMVSQEFRRTNKLIAEVMLLSAMQASNALCMHGAPPFREFGRSMYRNGKFHWEGFPGVTPAFSEEWEELRRNIKRYGLRNSQFVALMPTVTSSQVSDVSESFAPTFTNLFSKVTKSGEVLRPNVLLLKELRRTFDGPRLSKVMDSLDKHQWTPDLAIPCLDEASPLRRFKTAFDYNQEDLIDLCADRAPYVDHSQSLTLYVTERADGTLPASVLTRLLVHAYKRGLKTGMYYCKVRKATNSGVFGGDDNLVCTSCVL</sequence>
<evidence type="ECO:0000256" key="10">
    <source>
        <dbReference type="SAM" id="MobiDB-lite"/>
    </source>
</evidence>
<evidence type="ECO:0000313" key="12">
    <source>
        <dbReference type="EMBL" id="QPO25172.1"/>
    </source>
</evidence>
<protein>
    <recommendedName>
        <fullName evidence="8">Ribonucleoside-diphosphate reductase large subunit</fullName>
        <shortName evidence="8">R1</shortName>
        <ecNumber evidence="8">1.17.4.1</ecNumber>
    </recommendedName>
    <alternativeName>
        <fullName evidence="8">Ribonucleotide reductase large subunit</fullName>
    </alternativeName>
</protein>
<dbReference type="SUPFAM" id="SSF51998">
    <property type="entry name" value="PFL-like glycyl radical enzymes"/>
    <property type="match status" value="1"/>
</dbReference>
<feature type="site" description="Important for electron transfer" evidence="8">
    <location>
        <position position="907"/>
    </location>
</feature>
<dbReference type="InterPro" id="IPR000788">
    <property type="entry name" value="RNR_lg_C"/>
</dbReference>
<feature type="binding site" evidence="8">
    <location>
        <begin position="376"/>
        <end position="377"/>
    </location>
    <ligand>
        <name>substrate</name>
    </ligand>
</feature>